<keyword evidence="4 8" id="KW-0812">Transmembrane</keyword>
<evidence type="ECO:0000313" key="14">
    <source>
        <dbReference type="Proteomes" id="UP001154240"/>
    </source>
</evidence>
<dbReference type="InterPro" id="IPR036942">
    <property type="entry name" value="Beta-barrel_TonB_sf"/>
</dbReference>
<evidence type="ECO:0000256" key="3">
    <source>
        <dbReference type="ARBA" id="ARBA00022452"/>
    </source>
</evidence>
<dbReference type="PANTHER" id="PTHR30069">
    <property type="entry name" value="TONB-DEPENDENT OUTER MEMBRANE RECEPTOR"/>
    <property type="match status" value="1"/>
</dbReference>
<proteinExistence type="inferred from homology"/>
<feature type="domain" description="TonB-dependent receptor plug" evidence="12">
    <location>
        <begin position="59"/>
        <end position="175"/>
    </location>
</feature>
<evidence type="ECO:0000256" key="8">
    <source>
        <dbReference type="PROSITE-ProRule" id="PRU01360"/>
    </source>
</evidence>
<organism evidence="13 14">
    <name type="scientific">Thiovibrio frasassiensis</name>
    <dbReference type="NCBI Taxonomy" id="2984131"/>
    <lineage>
        <taxon>Bacteria</taxon>
        <taxon>Pseudomonadati</taxon>
        <taxon>Thermodesulfobacteriota</taxon>
        <taxon>Desulfobulbia</taxon>
        <taxon>Desulfobulbales</taxon>
        <taxon>Thiovibrionaceae</taxon>
        <taxon>Thiovibrio</taxon>
    </lineage>
</organism>
<dbReference type="PANTHER" id="PTHR30069:SF37">
    <property type="entry name" value="FERRIC VIBRIOBACTIN RECEPTOR VIUA"/>
    <property type="match status" value="1"/>
</dbReference>
<dbReference type="SUPFAM" id="SSF56935">
    <property type="entry name" value="Porins"/>
    <property type="match status" value="1"/>
</dbReference>
<dbReference type="InterPro" id="IPR000531">
    <property type="entry name" value="Beta-barrel_TonB"/>
</dbReference>
<evidence type="ECO:0000256" key="2">
    <source>
        <dbReference type="ARBA" id="ARBA00022448"/>
    </source>
</evidence>
<dbReference type="Proteomes" id="UP001154240">
    <property type="component" value="Unassembled WGS sequence"/>
</dbReference>
<accession>A0A9X4MLM4</accession>
<feature type="chain" id="PRO_5040777258" evidence="10">
    <location>
        <begin position="34"/>
        <end position="663"/>
    </location>
</feature>
<evidence type="ECO:0000256" key="1">
    <source>
        <dbReference type="ARBA" id="ARBA00004571"/>
    </source>
</evidence>
<dbReference type="PROSITE" id="PS52016">
    <property type="entry name" value="TONB_DEPENDENT_REC_3"/>
    <property type="match status" value="1"/>
</dbReference>
<gene>
    <name evidence="13" type="ORF">OLX77_13035</name>
</gene>
<evidence type="ECO:0000313" key="13">
    <source>
        <dbReference type="EMBL" id="MDG4477079.1"/>
    </source>
</evidence>
<evidence type="ECO:0000256" key="10">
    <source>
        <dbReference type="SAM" id="SignalP"/>
    </source>
</evidence>
<protein>
    <submittedName>
        <fullName evidence="13">TonB-dependent receptor</fullName>
    </submittedName>
</protein>
<dbReference type="EMBL" id="JAPHEH010000001">
    <property type="protein sequence ID" value="MDG4477079.1"/>
    <property type="molecule type" value="Genomic_DNA"/>
</dbReference>
<dbReference type="Pfam" id="PF07715">
    <property type="entry name" value="Plug"/>
    <property type="match status" value="1"/>
</dbReference>
<dbReference type="Gene3D" id="2.170.130.10">
    <property type="entry name" value="TonB-dependent receptor, plug domain"/>
    <property type="match status" value="1"/>
</dbReference>
<keyword evidence="14" id="KW-1185">Reference proteome</keyword>
<keyword evidence="6 8" id="KW-0472">Membrane</keyword>
<comment type="similarity">
    <text evidence="8 9">Belongs to the TonB-dependent receptor family.</text>
</comment>
<comment type="caution">
    <text evidence="13">The sequence shown here is derived from an EMBL/GenBank/DDBJ whole genome shotgun (WGS) entry which is preliminary data.</text>
</comment>
<dbReference type="InterPro" id="IPR039426">
    <property type="entry name" value="TonB-dep_rcpt-like"/>
</dbReference>
<keyword evidence="3 8" id="KW-1134">Transmembrane beta strand</keyword>
<dbReference type="InterPro" id="IPR012910">
    <property type="entry name" value="Plug_dom"/>
</dbReference>
<keyword evidence="2 8" id="KW-0813">Transport</keyword>
<dbReference type="RefSeq" id="WP_307634043.1">
    <property type="nucleotide sequence ID" value="NZ_JAPHEH010000001.1"/>
</dbReference>
<reference evidence="13" key="2">
    <citation type="submission" date="2022-10" db="EMBL/GenBank/DDBJ databases">
        <authorList>
            <person name="Aronson H.S."/>
        </authorList>
    </citation>
    <scope>NUCLEOTIDE SEQUENCE</scope>
    <source>
        <strain evidence="13">RS19-109</strain>
    </source>
</reference>
<keyword evidence="7 8" id="KW-0998">Cell outer membrane</keyword>
<evidence type="ECO:0000256" key="4">
    <source>
        <dbReference type="ARBA" id="ARBA00022692"/>
    </source>
</evidence>
<dbReference type="GO" id="GO:0009279">
    <property type="term" value="C:cell outer membrane"/>
    <property type="evidence" value="ECO:0007669"/>
    <property type="project" value="UniProtKB-SubCell"/>
</dbReference>
<dbReference type="AlphaFoldDB" id="A0A9X4MLM4"/>
<comment type="subcellular location">
    <subcellularLocation>
        <location evidence="1 8">Cell outer membrane</location>
        <topology evidence="1 8">Multi-pass membrane protein</topology>
    </subcellularLocation>
</comment>
<evidence type="ECO:0000259" key="12">
    <source>
        <dbReference type="Pfam" id="PF07715"/>
    </source>
</evidence>
<keyword evidence="10" id="KW-0732">Signal</keyword>
<sequence>MGKEARGSMRFAVRCGAMLGGVALALPCGQAVAGEEGGDSATHILDQIVVTGTKTPHTLQDTPVETLVLGREEIDRTNAQNIEGILKSIPGVSVSAHDDTFGTYTWNAKMRGLSINDGYALILVDGQRVMGSGQSGGMGEYGIGLNQIPVEMVERIEVVKGPGSALYGSDAMAGVINIITRRTPKEPVVGAGAAYGWYTVRERLKNGVVEEPADKNRHQSQAYAYFGDRPLEKLGYLLQYNRESAQDNGASRIDSERDSVLLKVDVDPTKQLRLFAKGEASDYDKEADRKEQSYRLSAGADWQPGAAHFLSLKGYTYNWDFDHGYLDNTYGHKFGDIAYRQMEGQYTWTANQTHALTSGAEFQRQSIDFRIDNADNSTIRVDREIDIASFYLQDELTLPGGKMTLVPGVRYDDHSVFGEEVNPKLSAMYRFSAATTLRASVGRAFKSPTIRQLYYDAPYGHGSYYVQANPDLKPETALGYSAGIEHWLPEKNAMLSVGYFRNEVKELVTREDTGTLYNGLPLQIYRNVEEATTQGVELMGRIWAMGGGSLAFAYTYTDSENRENGKALPYTPVHQVSLTPAYDLADYGVGMSATISQSSRQYTDTANTAQIDTHTVVDAKIYKQLRKNAKLSLEADNVFDSDKGDEGNFRTGRTLMLKFDLTL</sequence>
<keyword evidence="13" id="KW-0675">Receptor</keyword>
<name>A0A9X4MLM4_9BACT</name>
<dbReference type="GO" id="GO:0015344">
    <property type="term" value="F:siderophore uptake transmembrane transporter activity"/>
    <property type="evidence" value="ECO:0007669"/>
    <property type="project" value="TreeGrafter"/>
</dbReference>
<reference evidence="13" key="1">
    <citation type="journal article" date="2022" name="bioRxiv">
        <title>Thiovibrio frasassiensisgen. nov., sp. nov., an autotrophic, elemental sulfur disproportionating bacterium isolated from sulfidic karst sediment, and proposal of Thiovibrionaceae fam. nov.</title>
        <authorList>
            <person name="Aronson H."/>
            <person name="Thomas C."/>
            <person name="Bhattacharyya M."/>
            <person name="Eckstein S."/>
            <person name="Jensen S."/>
            <person name="Barco R."/>
            <person name="Macalady J."/>
            <person name="Amend J."/>
        </authorList>
    </citation>
    <scope>NUCLEOTIDE SEQUENCE</scope>
    <source>
        <strain evidence="13">RS19-109</strain>
    </source>
</reference>
<dbReference type="Gene3D" id="2.40.170.20">
    <property type="entry name" value="TonB-dependent receptor, beta-barrel domain"/>
    <property type="match status" value="1"/>
</dbReference>
<evidence type="ECO:0000256" key="5">
    <source>
        <dbReference type="ARBA" id="ARBA00023077"/>
    </source>
</evidence>
<dbReference type="InterPro" id="IPR037066">
    <property type="entry name" value="Plug_dom_sf"/>
</dbReference>
<dbReference type="CDD" id="cd01347">
    <property type="entry name" value="ligand_gated_channel"/>
    <property type="match status" value="1"/>
</dbReference>
<evidence type="ECO:0000256" key="6">
    <source>
        <dbReference type="ARBA" id="ARBA00023136"/>
    </source>
</evidence>
<feature type="domain" description="TonB-dependent receptor-like beta-barrel" evidence="11">
    <location>
        <begin position="280"/>
        <end position="638"/>
    </location>
</feature>
<dbReference type="Pfam" id="PF00593">
    <property type="entry name" value="TonB_dep_Rec_b-barrel"/>
    <property type="match status" value="1"/>
</dbReference>
<evidence type="ECO:0000256" key="9">
    <source>
        <dbReference type="RuleBase" id="RU003357"/>
    </source>
</evidence>
<evidence type="ECO:0000259" key="11">
    <source>
        <dbReference type="Pfam" id="PF00593"/>
    </source>
</evidence>
<dbReference type="GO" id="GO:0044718">
    <property type="term" value="P:siderophore transmembrane transport"/>
    <property type="evidence" value="ECO:0007669"/>
    <property type="project" value="TreeGrafter"/>
</dbReference>
<feature type="signal peptide" evidence="10">
    <location>
        <begin position="1"/>
        <end position="33"/>
    </location>
</feature>
<keyword evidence="5 9" id="KW-0798">TonB box</keyword>
<evidence type="ECO:0000256" key="7">
    <source>
        <dbReference type="ARBA" id="ARBA00023237"/>
    </source>
</evidence>